<name>A0AA39C8U7_MICHY</name>
<reference evidence="2" key="2">
    <citation type="submission" date="2023-03" db="EMBL/GenBank/DDBJ databases">
        <authorList>
            <person name="Inwood S.N."/>
            <person name="Skelly J.G."/>
            <person name="Guhlin J."/>
            <person name="Harrop T.W.R."/>
            <person name="Goldson S.G."/>
            <person name="Dearden P.K."/>
        </authorList>
    </citation>
    <scope>NUCLEOTIDE SEQUENCE</scope>
    <source>
        <strain evidence="2">Lincoln</strain>
        <tissue evidence="2">Whole body</tissue>
    </source>
</reference>
<evidence type="ECO:0000313" key="2">
    <source>
        <dbReference type="EMBL" id="KAK0159852.1"/>
    </source>
</evidence>
<dbReference type="InterPro" id="IPR008491">
    <property type="entry name" value="CDK5RAP3"/>
</dbReference>
<proteinExistence type="inferred from homology"/>
<gene>
    <name evidence="2" type="ORF">PV327_010918</name>
</gene>
<dbReference type="AlphaFoldDB" id="A0AA39C8U7"/>
<reference evidence="2" key="1">
    <citation type="journal article" date="2023" name="bioRxiv">
        <title>Scaffold-level genome assemblies of two parasitoid biocontrol wasps reveal the parthenogenesis mechanism and an associated novel virus.</title>
        <authorList>
            <person name="Inwood S."/>
            <person name="Skelly J."/>
            <person name="Guhlin J."/>
            <person name="Harrop T."/>
            <person name="Goldson S."/>
            <person name="Dearden P."/>
        </authorList>
    </citation>
    <scope>NUCLEOTIDE SEQUENCE</scope>
    <source>
        <strain evidence="2">Lincoln</strain>
        <tissue evidence="2">Whole body</tissue>
    </source>
</reference>
<dbReference type="PANTHER" id="PTHR14894">
    <property type="entry name" value="CDK5 REGULATORY SUBUNIT-ASSOCIATED PROTEIN 3"/>
    <property type="match status" value="1"/>
</dbReference>
<dbReference type="GO" id="GO:0012505">
    <property type="term" value="C:endomembrane system"/>
    <property type="evidence" value="ECO:0007669"/>
    <property type="project" value="TreeGrafter"/>
</dbReference>
<dbReference type="Proteomes" id="UP001168972">
    <property type="component" value="Unassembled WGS sequence"/>
</dbReference>
<comment type="caution">
    <text evidence="2">The sequence shown here is derived from an EMBL/GenBank/DDBJ whole genome shotgun (WGS) entry which is preliminary data.</text>
</comment>
<accession>A0AA39C8U7</accession>
<dbReference type="GO" id="GO:0007346">
    <property type="term" value="P:regulation of mitotic cell cycle"/>
    <property type="evidence" value="ECO:0007669"/>
    <property type="project" value="TreeGrafter"/>
</dbReference>
<protein>
    <recommendedName>
        <fullName evidence="4">CDK5 regulatory subunit-associated protein 3</fullName>
    </recommendedName>
</protein>
<evidence type="ECO:0000313" key="3">
    <source>
        <dbReference type="Proteomes" id="UP001168972"/>
    </source>
</evidence>
<dbReference type="Pfam" id="PF05600">
    <property type="entry name" value="CDK5RAP3"/>
    <property type="match status" value="1"/>
</dbReference>
<dbReference type="EMBL" id="JAQQBR010001836">
    <property type="protein sequence ID" value="KAK0159852.1"/>
    <property type="molecule type" value="Genomic_DNA"/>
</dbReference>
<comment type="similarity">
    <text evidence="1">Belongs to the CDK5RAP3 family.</text>
</comment>
<evidence type="ECO:0008006" key="4">
    <source>
        <dbReference type="Google" id="ProtNLM"/>
    </source>
</evidence>
<dbReference type="PANTHER" id="PTHR14894:SF0">
    <property type="entry name" value="CDK5 REGULATORY SUBUNIT-ASSOCIATED PROTEIN 3"/>
    <property type="match status" value="1"/>
</dbReference>
<organism evidence="2 3">
    <name type="scientific">Microctonus hyperodae</name>
    <name type="common">Parasitoid wasp</name>
    <dbReference type="NCBI Taxonomy" id="165561"/>
    <lineage>
        <taxon>Eukaryota</taxon>
        <taxon>Metazoa</taxon>
        <taxon>Ecdysozoa</taxon>
        <taxon>Arthropoda</taxon>
        <taxon>Hexapoda</taxon>
        <taxon>Insecta</taxon>
        <taxon>Pterygota</taxon>
        <taxon>Neoptera</taxon>
        <taxon>Endopterygota</taxon>
        <taxon>Hymenoptera</taxon>
        <taxon>Apocrita</taxon>
        <taxon>Ichneumonoidea</taxon>
        <taxon>Braconidae</taxon>
        <taxon>Euphorinae</taxon>
        <taxon>Microctonus</taxon>
    </lineage>
</organism>
<keyword evidence="3" id="KW-1185">Reference proteome</keyword>
<sequence>MGETIIIQLGNLVDWLKNRNEISRDDRERQTKILNIRTKINNAIQDMPVHEEIAKLLSGTYINYFHCKKIVEILKETEADSKNFFGRYGSQRMKDWQEIINLYEKNNLYLSEIGQMLFNNNRYEIPSLKNQIEKFTQREIECEKKKVELMKSENIVRSEFNNLCKQLGITGNTNNIKKELYERIVDLPDIYDRIVKKTMNLDKVVEFYAAFVELTLGRAHDGGCVPMIQYIIDKGNTTIYEWTYGEPPLTITPPAFHTNIEDEKHNSQQNDGEIDFDVENEIDFGENIEMGDGNDINWGDVDAIEANMYDNNDIDYNLSLEESGIVVEAAGHEGGNATGNEALTIIDNPQTRNDFIDQLLELEAFLKLRLFELKNDGSNNLLSMSRMQDEKDVLQFSTAESTQNMLDNVQIILSEVLDSKVQHLYNIKHFPRYLDELTATLKQKLLTVDKIIAKQKATIVKRDEIAIEKRNLQPILEVITRRTQELQNDLEKDLSKHMSKKHNKEITIRINVTS</sequence>
<evidence type="ECO:0000256" key="1">
    <source>
        <dbReference type="ARBA" id="ARBA00007478"/>
    </source>
</evidence>